<evidence type="ECO:0000259" key="2">
    <source>
        <dbReference type="Pfam" id="PF21028"/>
    </source>
</evidence>
<reference evidence="3 4" key="1">
    <citation type="submission" date="2018-09" db="EMBL/GenBank/DDBJ databases">
        <title>The complete genome sequence of Neokomagataea tanensis NBRC 106556(T).</title>
        <authorList>
            <person name="Chua K.-O."/>
            <person name="See-Too W.-S."/>
            <person name="Hong K.-W."/>
            <person name="Yin W.-F."/>
            <person name="Chan K.-G."/>
        </authorList>
    </citation>
    <scope>NUCLEOTIDE SEQUENCE [LARGE SCALE GENOMIC DNA]</scope>
    <source>
        <strain evidence="4">AH13 \ NBRC 106556</strain>
    </source>
</reference>
<keyword evidence="4" id="KW-1185">Reference proteome</keyword>
<dbReference type="AlphaFoldDB" id="A0A4Y6V6Y3"/>
<evidence type="ECO:0000259" key="1">
    <source>
        <dbReference type="Pfam" id="PF06938"/>
    </source>
</evidence>
<dbReference type="Gene3D" id="3.10.540.10">
    <property type="entry name" value="duf1285 like domain"/>
    <property type="match status" value="1"/>
</dbReference>
<dbReference type="EMBL" id="CP032485">
    <property type="protein sequence ID" value="QDH25753.1"/>
    <property type="molecule type" value="Genomic_DNA"/>
</dbReference>
<evidence type="ECO:0000313" key="4">
    <source>
        <dbReference type="Proteomes" id="UP000317214"/>
    </source>
</evidence>
<proteinExistence type="predicted"/>
<dbReference type="RefSeq" id="WP_141493747.1">
    <property type="nucleotide sequence ID" value="NZ_CP032485.1"/>
</dbReference>
<dbReference type="Proteomes" id="UP000317214">
    <property type="component" value="Chromosome"/>
</dbReference>
<dbReference type="KEGG" id="ntn:D5366_01605"/>
<protein>
    <submittedName>
        <fullName evidence="3">DUF1285 domain-containing protein</fullName>
    </submittedName>
</protein>
<dbReference type="InterPro" id="IPR048342">
    <property type="entry name" value="DUF1285_C"/>
</dbReference>
<sequence length="183" mass="20696">MTLEHASKTASADSQACTARRLPFVIRRDGTWVYRGSPVKRKAMLCLFSSMLVRDAEGRYWLRNPMEEGLIEVEDAPFIVTQLDFKGCCGRQQTLCMRTNMDELICIGADHPIMCDWDRPDSECAAVPYLHVRDGEGKHPIRARISRSVYFELAALAVPGHVNGQPCLGVWSRDHFFPLSRPV</sequence>
<evidence type="ECO:0000313" key="3">
    <source>
        <dbReference type="EMBL" id="QDH25753.1"/>
    </source>
</evidence>
<feature type="domain" description="DUF1285" evidence="2">
    <location>
        <begin position="77"/>
        <end position="179"/>
    </location>
</feature>
<accession>A0A4Y6V6Y3</accession>
<gene>
    <name evidence="3" type="ORF">D5366_01605</name>
</gene>
<dbReference type="Gene3D" id="2.30.270.10">
    <property type="entry name" value="duf1285 protein"/>
    <property type="match status" value="1"/>
</dbReference>
<dbReference type="InterPro" id="IPR048341">
    <property type="entry name" value="DUF1285_N"/>
</dbReference>
<dbReference type="Pfam" id="PF21028">
    <property type="entry name" value="DUF1285_C"/>
    <property type="match status" value="1"/>
</dbReference>
<feature type="domain" description="DUF1285" evidence="1">
    <location>
        <begin position="22"/>
        <end position="76"/>
    </location>
</feature>
<organism evidence="3 4">
    <name type="scientific">Neokomagataea tanensis</name>
    <dbReference type="NCBI Taxonomy" id="661191"/>
    <lineage>
        <taxon>Bacteria</taxon>
        <taxon>Pseudomonadati</taxon>
        <taxon>Pseudomonadota</taxon>
        <taxon>Alphaproteobacteria</taxon>
        <taxon>Acetobacterales</taxon>
        <taxon>Acetobacteraceae</taxon>
        <taxon>Neokomagataea</taxon>
    </lineage>
</organism>
<dbReference type="OrthoDB" id="3078366at2"/>
<dbReference type="Pfam" id="PF06938">
    <property type="entry name" value="DUF1285_N"/>
    <property type="match status" value="1"/>
</dbReference>
<dbReference type="InterPro" id="IPR023361">
    <property type="entry name" value="DUF1285_beta_roll_sf"/>
</dbReference>
<name>A0A4Y6V6Y3_9PROT</name>